<sequence>MITDETRHIALSFVDVSADIQNKINLVQDNARDEKKRIGLDEATRQLFYA</sequence>
<accession>A0AAP2GRX6</accession>
<gene>
    <name evidence="1" type="ORF">KK062_21060</name>
</gene>
<protein>
    <submittedName>
        <fullName evidence="1">Uncharacterized protein</fullName>
    </submittedName>
</protein>
<organism evidence="1 2">
    <name type="scientific">Dawidia cretensis</name>
    <dbReference type="NCBI Taxonomy" id="2782350"/>
    <lineage>
        <taxon>Bacteria</taxon>
        <taxon>Pseudomonadati</taxon>
        <taxon>Bacteroidota</taxon>
        <taxon>Cytophagia</taxon>
        <taxon>Cytophagales</taxon>
        <taxon>Chryseotaleaceae</taxon>
        <taxon>Dawidia</taxon>
    </lineage>
</organism>
<dbReference type="EMBL" id="JAHESE010000025">
    <property type="protein sequence ID" value="MBT1710744.1"/>
    <property type="molecule type" value="Genomic_DNA"/>
</dbReference>
<comment type="caution">
    <text evidence="1">The sequence shown here is derived from an EMBL/GenBank/DDBJ whole genome shotgun (WGS) entry which is preliminary data.</text>
</comment>
<evidence type="ECO:0000313" key="1">
    <source>
        <dbReference type="EMBL" id="MBT1710744.1"/>
    </source>
</evidence>
<dbReference type="AlphaFoldDB" id="A0AAP2GRX6"/>
<name>A0AAP2GRX6_9BACT</name>
<dbReference type="RefSeq" id="WP_254086319.1">
    <property type="nucleotide sequence ID" value="NZ_JAHESE010000025.1"/>
</dbReference>
<reference evidence="1 2" key="1">
    <citation type="submission" date="2021-05" db="EMBL/GenBank/DDBJ databases">
        <title>A Polyphasic approach of four new species of the genus Ohtaekwangia: Ohtaekwangia histidinii sp. nov., Ohtaekwangia cretensis sp. nov., Ohtaekwangia indiensis sp. nov., Ohtaekwangia reichenbachii sp. nov. from diverse environment.</title>
        <authorList>
            <person name="Octaviana S."/>
        </authorList>
    </citation>
    <scope>NUCLEOTIDE SEQUENCE [LARGE SCALE GENOMIC DNA]</scope>
    <source>
        <strain evidence="1 2">PWU5</strain>
    </source>
</reference>
<keyword evidence="2" id="KW-1185">Reference proteome</keyword>
<proteinExistence type="predicted"/>
<evidence type="ECO:0000313" key="2">
    <source>
        <dbReference type="Proteomes" id="UP001319080"/>
    </source>
</evidence>
<dbReference type="Proteomes" id="UP001319080">
    <property type="component" value="Unassembled WGS sequence"/>
</dbReference>